<protein>
    <submittedName>
        <fullName evidence="3">UDP-N-acetylmuramate--L-alanine ligase</fullName>
        <ecNumber evidence="3">6.3.2.8</ecNumber>
    </submittedName>
</protein>
<name>A0A645DT04_9ZZZZ</name>
<dbReference type="SUPFAM" id="SSF53623">
    <property type="entry name" value="MurD-like peptide ligases, catalytic domain"/>
    <property type="match status" value="1"/>
</dbReference>
<dbReference type="GO" id="GO:0008763">
    <property type="term" value="F:UDP-N-acetylmuramate-L-alanine ligase activity"/>
    <property type="evidence" value="ECO:0007669"/>
    <property type="project" value="UniProtKB-EC"/>
</dbReference>
<evidence type="ECO:0000259" key="1">
    <source>
        <dbReference type="Pfam" id="PF02875"/>
    </source>
</evidence>
<dbReference type="GO" id="GO:0005524">
    <property type="term" value="F:ATP binding"/>
    <property type="evidence" value="ECO:0007669"/>
    <property type="project" value="InterPro"/>
</dbReference>
<dbReference type="InterPro" id="IPR036615">
    <property type="entry name" value="Mur_ligase_C_dom_sf"/>
</dbReference>
<gene>
    <name evidence="3" type="primary">murC_35</name>
    <name evidence="3" type="ORF">SDC9_139586</name>
</gene>
<dbReference type="SUPFAM" id="SSF53244">
    <property type="entry name" value="MurD-like peptide ligases, peptide-binding domain"/>
    <property type="match status" value="1"/>
</dbReference>
<accession>A0A645DT04</accession>
<dbReference type="Pfam" id="PF08245">
    <property type="entry name" value="Mur_ligase_M"/>
    <property type="match status" value="1"/>
</dbReference>
<dbReference type="AlphaFoldDB" id="A0A645DT04"/>
<keyword evidence="3" id="KW-0436">Ligase</keyword>
<dbReference type="PANTHER" id="PTHR43445">
    <property type="entry name" value="UDP-N-ACETYLMURAMATE--L-ALANINE LIGASE-RELATED"/>
    <property type="match status" value="1"/>
</dbReference>
<dbReference type="Pfam" id="PF02875">
    <property type="entry name" value="Mur_ligase_C"/>
    <property type="match status" value="1"/>
</dbReference>
<dbReference type="EMBL" id="VSSQ01039389">
    <property type="protein sequence ID" value="MPM92451.1"/>
    <property type="molecule type" value="Genomic_DNA"/>
</dbReference>
<evidence type="ECO:0000259" key="2">
    <source>
        <dbReference type="Pfam" id="PF08245"/>
    </source>
</evidence>
<proteinExistence type="predicted"/>
<evidence type="ECO:0000313" key="3">
    <source>
        <dbReference type="EMBL" id="MPM92451.1"/>
    </source>
</evidence>
<feature type="domain" description="Mur ligase C-terminal" evidence="1">
    <location>
        <begin position="190"/>
        <end position="315"/>
    </location>
</feature>
<dbReference type="EC" id="6.3.2.8" evidence="3"/>
<reference evidence="3" key="1">
    <citation type="submission" date="2019-08" db="EMBL/GenBank/DDBJ databases">
        <authorList>
            <person name="Kucharzyk K."/>
            <person name="Murdoch R.W."/>
            <person name="Higgins S."/>
            <person name="Loffler F."/>
        </authorList>
    </citation>
    <scope>NUCLEOTIDE SEQUENCE</scope>
</reference>
<dbReference type="PANTHER" id="PTHR43445:SF3">
    <property type="entry name" value="UDP-N-ACETYLMURAMATE--L-ALANINE LIGASE"/>
    <property type="match status" value="1"/>
</dbReference>
<sequence>MCTHIFMAAEADPTVMIGGTLPLLHSGYRVGKGDTIILESCEYCNSFLSFYPTVAVILNVEADHLDFFKDLEDIEHSFRRFAQLVPEGGRVVANADNAGAMAALKNLGRPVFTFGLEHAAHCTAENLREEDGKQVFDVTVYSKPYAHVTLPIHGRHNVLNALAAASSAYVLGLPGSAVEQGLAAFTGAGRRFERKGTFRSADVYDDYAHHPDELHALLTMAKDLPYKRVVLAFQPHTYSRTSKLFDRFVEELKLADVAVLAEIYAARETNTIGISSNDLCKRIPGSVYCSTLEQVTDRLRAIAQPGDLILTVGAGDIYQAGESLVQE</sequence>
<comment type="caution">
    <text evidence="3">The sequence shown here is derived from an EMBL/GenBank/DDBJ whole genome shotgun (WGS) entry which is preliminary data.</text>
</comment>
<organism evidence="3">
    <name type="scientific">bioreactor metagenome</name>
    <dbReference type="NCBI Taxonomy" id="1076179"/>
    <lineage>
        <taxon>unclassified sequences</taxon>
        <taxon>metagenomes</taxon>
        <taxon>ecological metagenomes</taxon>
    </lineage>
</organism>
<dbReference type="InterPro" id="IPR050061">
    <property type="entry name" value="MurCDEF_pg_biosynth"/>
</dbReference>
<dbReference type="Gene3D" id="3.90.190.20">
    <property type="entry name" value="Mur ligase, C-terminal domain"/>
    <property type="match status" value="1"/>
</dbReference>
<dbReference type="InterPro" id="IPR036565">
    <property type="entry name" value="Mur-like_cat_sf"/>
</dbReference>
<dbReference type="InterPro" id="IPR013221">
    <property type="entry name" value="Mur_ligase_cen"/>
</dbReference>
<dbReference type="Gene3D" id="3.40.1190.10">
    <property type="entry name" value="Mur-like, catalytic domain"/>
    <property type="match status" value="1"/>
</dbReference>
<dbReference type="InterPro" id="IPR004101">
    <property type="entry name" value="Mur_ligase_C"/>
</dbReference>
<feature type="domain" description="Mur ligase central" evidence="2">
    <location>
        <begin position="49"/>
        <end position="166"/>
    </location>
</feature>